<dbReference type="InterPro" id="IPR035938">
    <property type="entry name" value="Hemerythrin-like_sf"/>
</dbReference>
<reference evidence="6 7" key="1">
    <citation type="submission" date="2019-03" db="EMBL/GenBank/DDBJ databases">
        <title>Genome sequence of Thiobacillaceae bacterium LSR1, a sulfur-oxidizing bacterium isolated from freshwater sediment.</title>
        <authorList>
            <person name="Li S."/>
        </authorList>
    </citation>
    <scope>NUCLEOTIDE SEQUENCE [LARGE SCALE GENOMIC DNA]</scope>
    <source>
        <strain evidence="6 7">LSR1</strain>
    </source>
</reference>
<dbReference type="AlphaFoldDB" id="A0A4R1BLH8"/>
<dbReference type="PROSITE" id="PS00550">
    <property type="entry name" value="HEMERYTHRINS"/>
    <property type="match status" value="1"/>
</dbReference>
<dbReference type="Pfam" id="PF01814">
    <property type="entry name" value="Hemerythrin"/>
    <property type="match status" value="1"/>
</dbReference>
<dbReference type="GO" id="GO:0005344">
    <property type="term" value="F:oxygen carrier activity"/>
    <property type="evidence" value="ECO:0007669"/>
    <property type="project" value="UniProtKB-KW"/>
</dbReference>
<dbReference type="EMBL" id="SJZB01000012">
    <property type="protein sequence ID" value="TCJ18209.1"/>
    <property type="molecule type" value="Genomic_DNA"/>
</dbReference>
<comment type="similarity">
    <text evidence="1">Belongs to the hemerythrin family.</text>
</comment>
<dbReference type="NCBIfam" id="TIGR02481">
    <property type="entry name" value="hemeryth_dom"/>
    <property type="match status" value="1"/>
</dbReference>
<proteinExistence type="inferred from homology"/>
<dbReference type="SUPFAM" id="SSF47188">
    <property type="entry name" value="Hemerythrin-like"/>
    <property type="match status" value="1"/>
</dbReference>
<dbReference type="OrthoDB" id="9774644at2"/>
<gene>
    <name evidence="6" type="ORF">EZJ19_02970</name>
</gene>
<dbReference type="PANTHER" id="PTHR37164">
    <property type="entry name" value="BACTERIOHEMERYTHRIN"/>
    <property type="match status" value="1"/>
</dbReference>
<evidence type="ECO:0000256" key="4">
    <source>
        <dbReference type="ARBA" id="ARBA00023004"/>
    </source>
</evidence>
<evidence type="ECO:0000256" key="2">
    <source>
        <dbReference type="ARBA" id="ARBA00022621"/>
    </source>
</evidence>
<dbReference type="InterPro" id="IPR012827">
    <property type="entry name" value="Hemerythrin_metal-bd"/>
</dbReference>
<dbReference type="InterPro" id="IPR050669">
    <property type="entry name" value="Hemerythrin"/>
</dbReference>
<protein>
    <recommendedName>
        <fullName evidence="5">Hemerythrin-like domain-containing protein</fullName>
    </recommendedName>
</protein>
<evidence type="ECO:0000259" key="5">
    <source>
        <dbReference type="Pfam" id="PF01814"/>
    </source>
</evidence>
<evidence type="ECO:0000313" key="7">
    <source>
        <dbReference type="Proteomes" id="UP000295443"/>
    </source>
</evidence>
<dbReference type="InterPro" id="IPR012312">
    <property type="entry name" value="Hemerythrin-like"/>
</dbReference>
<organism evidence="6 7">
    <name type="scientific">Parasulfuritortus cantonensis</name>
    <dbReference type="NCBI Taxonomy" id="2528202"/>
    <lineage>
        <taxon>Bacteria</taxon>
        <taxon>Pseudomonadati</taxon>
        <taxon>Pseudomonadota</taxon>
        <taxon>Betaproteobacteria</taxon>
        <taxon>Nitrosomonadales</taxon>
        <taxon>Thiobacillaceae</taxon>
        <taxon>Parasulfuritortus</taxon>
    </lineage>
</organism>
<evidence type="ECO:0000256" key="1">
    <source>
        <dbReference type="ARBA" id="ARBA00010587"/>
    </source>
</evidence>
<comment type="caution">
    <text evidence="6">The sequence shown here is derived from an EMBL/GenBank/DDBJ whole genome shotgun (WGS) entry which is preliminary data.</text>
</comment>
<evidence type="ECO:0000313" key="6">
    <source>
        <dbReference type="EMBL" id="TCJ18209.1"/>
    </source>
</evidence>
<evidence type="ECO:0000256" key="3">
    <source>
        <dbReference type="ARBA" id="ARBA00022723"/>
    </source>
</evidence>
<dbReference type="InterPro" id="IPR016131">
    <property type="entry name" value="Haemerythrin_Fe_BS"/>
</dbReference>
<dbReference type="GO" id="GO:0046872">
    <property type="term" value="F:metal ion binding"/>
    <property type="evidence" value="ECO:0007669"/>
    <property type="project" value="UniProtKB-KW"/>
</dbReference>
<accession>A0A4R1BLH8</accession>
<name>A0A4R1BLH8_9PROT</name>
<keyword evidence="4" id="KW-0408">Iron</keyword>
<dbReference type="CDD" id="cd12107">
    <property type="entry name" value="Hemerythrin"/>
    <property type="match status" value="1"/>
</dbReference>
<feature type="domain" description="Hemerythrin-like" evidence="5">
    <location>
        <begin position="14"/>
        <end position="123"/>
    </location>
</feature>
<dbReference type="Proteomes" id="UP000295443">
    <property type="component" value="Unassembled WGS sequence"/>
</dbReference>
<dbReference type="PANTHER" id="PTHR37164:SF1">
    <property type="entry name" value="BACTERIOHEMERYTHRIN"/>
    <property type="match status" value="1"/>
</dbReference>
<dbReference type="RefSeq" id="WP_131444807.1">
    <property type="nucleotide sequence ID" value="NZ_SJZB01000012.1"/>
</dbReference>
<keyword evidence="2" id="KW-0561">Oxygen transport</keyword>
<keyword evidence="3" id="KW-0479">Metal-binding</keyword>
<dbReference type="Gene3D" id="1.20.120.50">
    <property type="entry name" value="Hemerythrin-like"/>
    <property type="match status" value="1"/>
</dbReference>
<keyword evidence="2" id="KW-0813">Transport</keyword>
<sequence>MPHSAEHAKAPGAVMEREHQIQIGLAQALVDHLEQGGDAKLAAEILDQLVAYSSAHFMSEELLMRLASYVDYDDHVADHMHMMDELDAILELHKAGQAALELAKVRAVQDFLLKHIQTRDARFAALGQTA</sequence>
<keyword evidence="7" id="KW-1185">Reference proteome</keyword>